<feature type="region of interest" description="Disordered" evidence="1">
    <location>
        <begin position="1"/>
        <end position="60"/>
    </location>
</feature>
<evidence type="ECO:0000313" key="3">
    <source>
        <dbReference type="Proteomes" id="UP000270094"/>
    </source>
</evidence>
<accession>A0A3P7ILX3</accession>
<dbReference type="Proteomes" id="UP000270094">
    <property type="component" value="Unassembled WGS sequence"/>
</dbReference>
<keyword evidence="3" id="KW-1185">Reference proteome</keyword>
<organism evidence="2 3">
    <name type="scientific">Strongylus vulgaris</name>
    <name type="common">Blood worm</name>
    <dbReference type="NCBI Taxonomy" id="40348"/>
    <lineage>
        <taxon>Eukaryota</taxon>
        <taxon>Metazoa</taxon>
        <taxon>Ecdysozoa</taxon>
        <taxon>Nematoda</taxon>
        <taxon>Chromadorea</taxon>
        <taxon>Rhabditida</taxon>
        <taxon>Rhabditina</taxon>
        <taxon>Rhabditomorpha</taxon>
        <taxon>Strongyloidea</taxon>
        <taxon>Strongylidae</taxon>
        <taxon>Strongylus</taxon>
    </lineage>
</organism>
<dbReference type="AlphaFoldDB" id="A0A3P7ILX3"/>
<proteinExistence type="predicted"/>
<evidence type="ECO:0000256" key="1">
    <source>
        <dbReference type="SAM" id="MobiDB-lite"/>
    </source>
</evidence>
<reference evidence="2 3" key="1">
    <citation type="submission" date="2018-11" db="EMBL/GenBank/DDBJ databases">
        <authorList>
            <consortium name="Pathogen Informatics"/>
        </authorList>
    </citation>
    <scope>NUCLEOTIDE SEQUENCE [LARGE SCALE GENOMIC DNA]</scope>
</reference>
<dbReference type="EMBL" id="UYYB01006970">
    <property type="protein sequence ID" value="VDM67909.1"/>
    <property type="molecule type" value="Genomic_DNA"/>
</dbReference>
<evidence type="ECO:0000313" key="2">
    <source>
        <dbReference type="EMBL" id="VDM67909.1"/>
    </source>
</evidence>
<sequence>MHKKSMEAAAHLEQVEKSSDVSESDSEDGPSSRSSMNAGIRPHYNDEKLIGQLSQQRSLMDHNMHNHHGAFVLPTHAKLYEQ</sequence>
<dbReference type="OrthoDB" id="5824320at2759"/>
<name>A0A3P7ILX3_STRVU</name>
<gene>
    <name evidence="2" type="ORF">SVUK_LOCUS2907</name>
</gene>
<protein>
    <submittedName>
        <fullName evidence="2">Uncharacterized protein</fullName>
    </submittedName>
</protein>